<dbReference type="Proteomes" id="UP000198211">
    <property type="component" value="Unassembled WGS sequence"/>
</dbReference>
<sequence>MEETQLSNYPANSGADSHLVDLVQHFIAQTQTLAAEQTFLQYRQQGQSDAQSAALMAVQASTEANVQQLTNQKRHIAERLVARKREIIADRNFVNEKLALALQEVQQESHAPQMAIATQTDGTRARFDEIETKITSSLEAITTHIHQMDNAKFVAMQDEMGPDGNTAQLVQRLMEAASASAADDIKKTLEANLVRLCDEMQREISSGVEVPRALMNTQAELYLQVQRQADAMSILREQLQRHHAQASNSIDKAVIKAAIKDVLRSKYYVKTEHECENDCIRNAHGDVDHSNFAAQINSTIERSLQAAATTIASAIKAGIRNTDGRSERSSFHDLEYDDNEEEEKMSAENIQLEQRIQDA</sequence>
<name>A0A225V2E3_9STRA</name>
<feature type="compositionally biased region" description="Basic and acidic residues" evidence="1">
    <location>
        <begin position="322"/>
        <end position="334"/>
    </location>
</feature>
<gene>
    <name evidence="2" type="ORF">PHMEG_00029581</name>
</gene>
<dbReference type="OrthoDB" id="129607at2759"/>
<dbReference type="AlphaFoldDB" id="A0A225V2E3"/>
<comment type="caution">
    <text evidence="2">The sequence shown here is derived from an EMBL/GenBank/DDBJ whole genome shotgun (WGS) entry which is preliminary data.</text>
</comment>
<feature type="compositionally biased region" description="Polar residues" evidence="1">
    <location>
        <begin position="348"/>
        <end position="359"/>
    </location>
</feature>
<protein>
    <submittedName>
        <fullName evidence="2">Uncharacterized protein</fullName>
    </submittedName>
</protein>
<accession>A0A225V2E3</accession>
<feature type="region of interest" description="Disordered" evidence="1">
    <location>
        <begin position="322"/>
        <end position="359"/>
    </location>
</feature>
<evidence type="ECO:0000313" key="2">
    <source>
        <dbReference type="EMBL" id="OWY99414.1"/>
    </source>
</evidence>
<keyword evidence="3" id="KW-1185">Reference proteome</keyword>
<organism evidence="2 3">
    <name type="scientific">Phytophthora megakarya</name>
    <dbReference type="NCBI Taxonomy" id="4795"/>
    <lineage>
        <taxon>Eukaryota</taxon>
        <taxon>Sar</taxon>
        <taxon>Stramenopiles</taxon>
        <taxon>Oomycota</taxon>
        <taxon>Peronosporomycetes</taxon>
        <taxon>Peronosporales</taxon>
        <taxon>Peronosporaceae</taxon>
        <taxon>Phytophthora</taxon>
    </lineage>
</organism>
<evidence type="ECO:0000256" key="1">
    <source>
        <dbReference type="SAM" id="MobiDB-lite"/>
    </source>
</evidence>
<evidence type="ECO:0000313" key="3">
    <source>
        <dbReference type="Proteomes" id="UP000198211"/>
    </source>
</evidence>
<reference evidence="3" key="1">
    <citation type="submission" date="2017-03" db="EMBL/GenBank/DDBJ databases">
        <title>Phytopthora megakarya and P. palmivora, two closely related causual agents of cacao black pod achieved similar genome size and gene model numbers by different mechanisms.</title>
        <authorList>
            <person name="Ali S."/>
            <person name="Shao J."/>
            <person name="Larry D.J."/>
            <person name="Kronmiller B."/>
            <person name="Shen D."/>
            <person name="Strem M.D."/>
            <person name="Melnick R.L."/>
            <person name="Guiltinan M.J."/>
            <person name="Tyler B.M."/>
            <person name="Meinhardt L.W."/>
            <person name="Bailey B.A."/>
        </authorList>
    </citation>
    <scope>NUCLEOTIDE SEQUENCE [LARGE SCALE GENOMIC DNA]</scope>
    <source>
        <strain evidence="3">zdho120</strain>
    </source>
</reference>
<dbReference type="EMBL" id="NBNE01008506">
    <property type="protein sequence ID" value="OWY99414.1"/>
    <property type="molecule type" value="Genomic_DNA"/>
</dbReference>
<proteinExistence type="predicted"/>